<dbReference type="InterPro" id="IPR036967">
    <property type="entry name" value="Ribosomal_uS11_sf"/>
</dbReference>
<keyword evidence="5" id="KW-1185">Reference proteome</keyword>
<comment type="similarity">
    <text evidence="1">Belongs to the universal ribosomal protein uS11 family.</text>
</comment>
<reference evidence="4 5" key="1">
    <citation type="journal article" date="2021" name="Commun. Biol.">
        <title>The genome of Shorea leprosula (Dipterocarpaceae) highlights the ecological relevance of drought in aseasonal tropical rainforests.</title>
        <authorList>
            <person name="Ng K.K.S."/>
            <person name="Kobayashi M.J."/>
            <person name="Fawcett J.A."/>
            <person name="Hatakeyama M."/>
            <person name="Paape T."/>
            <person name="Ng C.H."/>
            <person name="Ang C.C."/>
            <person name="Tnah L.H."/>
            <person name="Lee C.T."/>
            <person name="Nishiyama T."/>
            <person name="Sese J."/>
            <person name="O'Brien M.J."/>
            <person name="Copetti D."/>
            <person name="Mohd Noor M.I."/>
            <person name="Ong R.C."/>
            <person name="Putra M."/>
            <person name="Sireger I.Z."/>
            <person name="Indrioko S."/>
            <person name="Kosugi Y."/>
            <person name="Izuno A."/>
            <person name="Isagi Y."/>
            <person name="Lee S.L."/>
            <person name="Shimizu K.K."/>
        </authorList>
    </citation>
    <scope>NUCLEOTIDE SEQUENCE [LARGE SCALE GENOMIC DNA]</scope>
    <source>
        <strain evidence="4">214</strain>
    </source>
</reference>
<dbReference type="InterPro" id="IPR001971">
    <property type="entry name" value="Ribosomal_uS11"/>
</dbReference>
<dbReference type="SUPFAM" id="SSF53137">
    <property type="entry name" value="Translational machinery components"/>
    <property type="match status" value="1"/>
</dbReference>
<dbReference type="FunFam" id="3.30.420.80:FF:000014">
    <property type="entry name" value="Probable ribosomal protein S11, mitochondrial"/>
    <property type="match status" value="1"/>
</dbReference>
<organism evidence="4 5">
    <name type="scientific">Rubroshorea leprosula</name>
    <dbReference type="NCBI Taxonomy" id="152421"/>
    <lineage>
        <taxon>Eukaryota</taxon>
        <taxon>Viridiplantae</taxon>
        <taxon>Streptophyta</taxon>
        <taxon>Embryophyta</taxon>
        <taxon>Tracheophyta</taxon>
        <taxon>Spermatophyta</taxon>
        <taxon>Magnoliopsida</taxon>
        <taxon>eudicotyledons</taxon>
        <taxon>Gunneridae</taxon>
        <taxon>Pentapetalae</taxon>
        <taxon>rosids</taxon>
        <taxon>malvids</taxon>
        <taxon>Malvales</taxon>
        <taxon>Dipterocarpaceae</taxon>
        <taxon>Rubroshorea</taxon>
    </lineage>
</organism>
<dbReference type="AlphaFoldDB" id="A0AAV5HZS2"/>
<dbReference type="GO" id="GO:0005840">
    <property type="term" value="C:ribosome"/>
    <property type="evidence" value="ECO:0007669"/>
    <property type="project" value="UniProtKB-KW"/>
</dbReference>
<evidence type="ECO:0000313" key="5">
    <source>
        <dbReference type="Proteomes" id="UP001054252"/>
    </source>
</evidence>
<dbReference type="GO" id="GO:0003735">
    <property type="term" value="F:structural constituent of ribosome"/>
    <property type="evidence" value="ECO:0007669"/>
    <property type="project" value="InterPro"/>
</dbReference>
<dbReference type="HAMAP" id="MF_01310">
    <property type="entry name" value="Ribosomal_uS11"/>
    <property type="match status" value="1"/>
</dbReference>
<evidence type="ECO:0008006" key="6">
    <source>
        <dbReference type="Google" id="ProtNLM"/>
    </source>
</evidence>
<dbReference type="EMBL" id="BPVZ01000005">
    <property type="protein sequence ID" value="GKU91546.1"/>
    <property type="molecule type" value="Genomic_DNA"/>
</dbReference>
<dbReference type="Pfam" id="PF00411">
    <property type="entry name" value="Ribosomal_S11"/>
    <property type="match status" value="1"/>
</dbReference>
<keyword evidence="2" id="KW-0689">Ribosomal protein</keyword>
<dbReference type="Gene3D" id="3.30.420.80">
    <property type="entry name" value="Ribosomal protein S11"/>
    <property type="match status" value="1"/>
</dbReference>
<evidence type="ECO:0000256" key="1">
    <source>
        <dbReference type="ARBA" id="ARBA00006194"/>
    </source>
</evidence>
<protein>
    <recommendedName>
        <fullName evidence="6">Ribosomal protein S11</fullName>
    </recommendedName>
</protein>
<name>A0AAV5HZS2_9ROSI</name>
<dbReference type="Proteomes" id="UP001054252">
    <property type="component" value="Unassembled WGS sequence"/>
</dbReference>
<evidence type="ECO:0000313" key="4">
    <source>
        <dbReference type="EMBL" id="GKU91546.1"/>
    </source>
</evidence>
<dbReference type="GO" id="GO:1990904">
    <property type="term" value="C:ribonucleoprotein complex"/>
    <property type="evidence" value="ECO:0007669"/>
    <property type="project" value="UniProtKB-KW"/>
</dbReference>
<comment type="caution">
    <text evidence="4">The sequence shown here is derived from an EMBL/GenBank/DDBJ whole genome shotgun (WGS) entry which is preliminary data.</text>
</comment>
<keyword evidence="3" id="KW-0687">Ribonucleoprotein</keyword>
<dbReference type="PANTHER" id="PTHR11759">
    <property type="entry name" value="40S RIBOSOMAL PROTEIN S14/30S RIBOSOMAL PROTEIN S11"/>
    <property type="match status" value="1"/>
</dbReference>
<dbReference type="GO" id="GO:0006412">
    <property type="term" value="P:translation"/>
    <property type="evidence" value="ECO:0007669"/>
    <property type="project" value="InterPro"/>
</dbReference>
<evidence type="ECO:0000256" key="3">
    <source>
        <dbReference type="ARBA" id="ARBA00023274"/>
    </source>
</evidence>
<gene>
    <name evidence="4" type="ORF">SLEP1_g5408</name>
</gene>
<sequence length="239" mass="26601">MYMRLSSSSSSLLRNCCSLKWLPEGLPGCLKSLIVGSHSTENVGNLGKSVDSLISKESFSTPYALSFKSFVHSSGQKDNETWRGFTNSRQFVKGIIEEDNRGLFGGFQHTQRNAEQDADFVHIKLMRNNTFVTVTDSKGNKKFGASSGCLPELKGGPKMSKYAAEATAEHVGRLARNLGLKSVVVRVKGFTYFKKKRQAILSFREGFSGSRTDENPIICIEDATRRPHNGCRLPKRRRI</sequence>
<proteinExistence type="inferred from homology"/>
<evidence type="ECO:0000256" key="2">
    <source>
        <dbReference type="ARBA" id="ARBA00022980"/>
    </source>
</evidence>
<accession>A0AAV5HZS2</accession>